<reference evidence="3" key="1">
    <citation type="submission" date="2020-10" db="EMBL/GenBank/DDBJ databases">
        <authorList>
            <person name="Gilroy R."/>
        </authorList>
    </citation>
    <scope>NUCLEOTIDE SEQUENCE</scope>
    <source>
        <strain evidence="3">11300</strain>
    </source>
</reference>
<dbReference type="GO" id="GO:0005524">
    <property type="term" value="F:ATP binding"/>
    <property type="evidence" value="ECO:0007669"/>
    <property type="project" value="InterPro"/>
</dbReference>
<feature type="signal peptide" evidence="1">
    <location>
        <begin position="1"/>
        <end position="20"/>
    </location>
</feature>
<dbReference type="Gene3D" id="3.90.70.10">
    <property type="entry name" value="Cysteine proteinases"/>
    <property type="match status" value="1"/>
</dbReference>
<dbReference type="Proteomes" id="UP000824091">
    <property type="component" value="Unassembled WGS sequence"/>
</dbReference>
<evidence type="ECO:0000313" key="4">
    <source>
        <dbReference type="Proteomes" id="UP000824091"/>
    </source>
</evidence>
<dbReference type="GO" id="GO:0008233">
    <property type="term" value="F:peptidase activity"/>
    <property type="evidence" value="ECO:0007669"/>
    <property type="project" value="InterPro"/>
</dbReference>
<sequence length="238" mass="26637">MMKKICACLLSILMAAGLFAGCTDQNESAADEGQLTLSDFDKVVRIPLIRQGTTYSCGVAAMHSLLRWASYDLDINDEYLMEDCGTTPENGTSYQSIMDYMNGTGLLDVTWQEEMTSDDIKAVIDEGGVVILPIQAWDYHETESGEIEYFDGEDYIDHWSAGHWAIACGYSDSRVLFMDPSTAGTYTQMTWTDLEYRWHDSADYVDDQTPFTGVDHCGMIVYKTGGEEYDPEAVMPLM</sequence>
<evidence type="ECO:0000313" key="3">
    <source>
        <dbReference type="EMBL" id="HIU27641.1"/>
    </source>
</evidence>
<dbReference type="AlphaFoldDB" id="A0A9D1I3V4"/>
<dbReference type="GO" id="GO:0016020">
    <property type="term" value="C:membrane"/>
    <property type="evidence" value="ECO:0007669"/>
    <property type="project" value="InterPro"/>
</dbReference>
<feature type="chain" id="PRO_5039196399" evidence="1">
    <location>
        <begin position="21"/>
        <end position="238"/>
    </location>
</feature>
<accession>A0A9D1I3V4</accession>
<feature type="domain" description="Peptidase C39" evidence="2">
    <location>
        <begin position="51"/>
        <end position="205"/>
    </location>
</feature>
<protein>
    <submittedName>
        <fullName evidence="3">C39 family peptidase</fullName>
    </submittedName>
</protein>
<organism evidence="3 4">
    <name type="scientific">Candidatus Fimisoma avicola</name>
    <dbReference type="NCBI Taxonomy" id="2840826"/>
    <lineage>
        <taxon>Bacteria</taxon>
        <taxon>Bacillati</taxon>
        <taxon>Bacillota</taxon>
        <taxon>Clostridia</taxon>
        <taxon>Eubacteriales</taxon>
        <taxon>Candidatus Fimisoma</taxon>
    </lineage>
</organism>
<keyword evidence="1" id="KW-0732">Signal</keyword>
<comment type="caution">
    <text evidence="3">The sequence shown here is derived from an EMBL/GenBank/DDBJ whole genome shotgun (WGS) entry which is preliminary data.</text>
</comment>
<dbReference type="InterPro" id="IPR039564">
    <property type="entry name" value="Peptidase_C39-like"/>
</dbReference>
<gene>
    <name evidence="3" type="ORF">IAD16_04630</name>
</gene>
<name>A0A9D1I3V4_9FIRM</name>
<dbReference type="GO" id="GO:0006508">
    <property type="term" value="P:proteolysis"/>
    <property type="evidence" value="ECO:0007669"/>
    <property type="project" value="InterPro"/>
</dbReference>
<dbReference type="PROSITE" id="PS50990">
    <property type="entry name" value="PEPTIDASE_C39"/>
    <property type="match status" value="1"/>
</dbReference>
<dbReference type="Pfam" id="PF13529">
    <property type="entry name" value="Peptidase_C39_2"/>
    <property type="match status" value="1"/>
</dbReference>
<reference evidence="3" key="2">
    <citation type="journal article" date="2021" name="PeerJ">
        <title>Extensive microbial diversity within the chicken gut microbiome revealed by metagenomics and culture.</title>
        <authorList>
            <person name="Gilroy R."/>
            <person name="Ravi A."/>
            <person name="Getino M."/>
            <person name="Pursley I."/>
            <person name="Horton D.L."/>
            <person name="Alikhan N.F."/>
            <person name="Baker D."/>
            <person name="Gharbi K."/>
            <person name="Hall N."/>
            <person name="Watson M."/>
            <person name="Adriaenssens E.M."/>
            <person name="Foster-Nyarko E."/>
            <person name="Jarju S."/>
            <person name="Secka A."/>
            <person name="Antonio M."/>
            <person name="Oren A."/>
            <person name="Chaudhuri R.R."/>
            <person name="La Ragione R."/>
            <person name="Hildebrand F."/>
            <person name="Pallen M.J."/>
        </authorList>
    </citation>
    <scope>NUCLEOTIDE SEQUENCE</scope>
    <source>
        <strain evidence="3">11300</strain>
    </source>
</reference>
<dbReference type="EMBL" id="DVMO01000067">
    <property type="protein sequence ID" value="HIU27641.1"/>
    <property type="molecule type" value="Genomic_DNA"/>
</dbReference>
<dbReference type="InterPro" id="IPR005074">
    <property type="entry name" value="Peptidase_C39"/>
</dbReference>
<evidence type="ECO:0000259" key="2">
    <source>
        <dbReference type="PROSITE" id="PS50990"/>
    </source>
</evidence>
<proteinExistence type="predicted"/>
<evidence type="ECO:0000256" key="1">
    <source>
        <dbReference type="SAM" id="SignalP"/>
    </source>
</evidence>
<dbReference type="PROSITE" id="PS51257">
    <property type="entry name" value="PROKAR_LIPOPROTEIN"/>
    <property type="match status" value="1"/>
</dbReference>